<reference evidence="2 3" key="1">
    <citation type="submission" date="2017-11" db="EMBL/GenBank/DDBJ databases">
        <title>Complete genome sequence of Sphingomonas sp. Strain Cra20, a psychrotolerant potential plant growth promoting rhizobacteria.</title>
        <authorList>
            <person name="Luo Y."/>
        </authorList>
    </citation>
    <scope>NUCLEOTIDE SEQUENCE [LARGE SCALE GENOMIC DNA]</scope>
    <source>
        <strain evidence="2 3">Cra20</strain>
    </source>
</reference>
<dbReference type="SUPFAM" id="SSF51197">
    <property type="entry name" value="Clavaminate synthase-like"/>
    <property type="match status" value="1"/>
</dbReference>
<dbReference type="Pfam" id="PF13532">
    <property type="entry name" value="2OG-FeII_Oxy_2"/>
    <property type="match status" value="1"/>
</dbReference>
<proteinExistence type="predicted"/>
<dbReference type="Gene3D" id="2.60.120.590">
    <property type="entry name" value="Alpha-ketoglutarate-dependent dioxygenase AlkB-like"/>
    <property type="match status" value="1"/>
</dbReference>
<accession>A0A2K8MDZ9</accession>
<evidence type="ECO:0000313" key="2">
    <source>
        <dbReference type="EMBL" id="ATY32122.1"/>
    </source>
</evidence>
<dbReference type="GO" id="GO:0070988">
    <property type="term" value="P:demethylation"/>
    <property type="evidence" value="ECO:0007669"/>
    <property type="project" value="InterPro"/>
</dbReference>
<gene>
    <name evidence="2" type="ORF">CVN68_09170</name>
</gene>
<dbReference type="PROSITE" id="PS51471">
    <property type="entry name" value="FE2OG_OXY"/>
    <property type="match status" value="1"/>
</dbReference>
<feature type="domain" description="Fe2OG dioxygenase" evidence="1">
    <location>
        <begin position="123"/>
        <end position="214"/>
    </location>
</feature>
<organism evidence="2 3">
    <name type="scientific">Sphingomonas psychrotolerans</name>
    <dbReference type="NCBI Taxonomy" id="1327635"/>
    <lineage>
        <taxon>Bacteria</taxon>
        <taxon>Pseudomonadati</taxon>
        <taxon>Pseudomonadota</taxon>
        <taxon>Alphaproteobacteria</taxon>
        <taxon>Sphingomonadales</taxon>
        <taxon>Sphingomonadaceae</taxon>
        <taxon>Sphingomonas</taxon>
    </lineage>
</organism>
<keyword evidence="3" id="KW-1185">Reference proteome</keyword>
<evidence type="ECO:0000313" key="3">
    <source>
        <dbReference type="Proteomes" id="UP000229081"/>
    </source>
</evidence>
<dbReference type="InterPro" id="IPR032857">
    <property type="entry name" value="ALKBH4"/>
</dbReference>
<dbReference type="EMBL" id="CP024923">
    <property type="protein sequence ID" value="ATY32122.1"/>
    <property type="molecule type" value="Genomic_DNA"/>
</dbReference>
<dbReference type="InterPro" id="IPR037151">
    <property type="entry name" value="AlkB-like_sf"/>
</dbReference>
<evidence type="ECO:0000259" key="1">
    <source>
        <dbReference type="PROSITE" id="PS51471"/>
    </source>
</evidence>
<dbReference type="GO" id="GO:0016491">
    <property type="term" value="F:oxidoreductase activity"/>
    <property type="evidence" value="ECO:0007669"/>
    <property type="project" value="TreeGrafter"/>
</dbReference>
<dbReference type="KEGG" id="sphc:CVN68_09170"/>
<protein>
    <submittedName>
        <fullName evidence="2">2OG-Fe(II) oxygenase</fullName>
    </submittedName>
</protein>
<dbReference type="PANTHER" id="PTHR12463:SF1">
    <property type="entry name" value="2-OXOGLUTARATE AND FE-DEPENDENT OXYGENASE FAMILY PROTEIN"/>
    <property type="match status" value="1"/>
</dbReference>
<dbReference type="PANTHER" id="PTHR12463">
    <property type="entry name" value="OXYGENASE-RELATED"/>
    <property type="match status" value="1"/>
</dbReference>
<dbReference type="GO" id="GO:0032451">
    <property type="term" value="F:demethylase activity"/>
    <property type="evidence" value="ECO:0007669"/>
    <property type="project" value="TreeGrafter"/>
</dbReference>
<dbReference type="OrthoDB" id="278699at2"/>
<dbReference type="InterPro" id="IPR027450">
    <property type="entry name" value="AlkB-like"/>
</dbReference>
<dbReference type="AlphaFoldDB" id="A0A2K8MDZ9"/>
<dbReference type="InterPro" id="IPR005123">
    <property type="entry name" value="Oxoglu/Fe-dep_dioxygenase_dom"/>
</dbReference>
<dbReference type="Proteomes" id="UP000229081">
    <property type="component" value="Chromosome"/>
</dbReference>
<name>A0A2K8MDZ9_9SPHN</name>
<sequence length="224" mass="25000">MQPWCRGGWKARRRPQIPWPIARPLVQIPLSSPDLFGAPGLSGLATSEAFVAPDEEGRLIAAIDGVKLRPFRFQGWLGKRLTTSFGWRYDFDDASFTQGTPLPDWLLPLRDQAAAFAGLAPAEFEHALLIRYDPGAGIGWHKDRPVFEHVIGISLGNSATMRFRKRRPGGFDRFAAPMAPRSIYHLSGEARHLWEHSIAPMDVPRWSITFRSLSDKGRAISSAS</sequence>